<comment type="catalytic activity">
    <reaction evidence="3 4">
        <text>holo-[ACP] + malonyl-CoA = malonyl-[ACP] + CoA</text>
        <dbReference type="Rhea" id="RHEA:41792"/>
        <dbReference type="Rhea" id="RHEA-COMP:9623"/>
        <dbReference type="Rhea" id="RHEA-COMP:9685"/>
        <dbReference type="ChEBI" id="CHEBI:57287"/>
        <dbReference type="ChEBI" id="CHEBI:57384"/>
        <dbReference type="ChEBI" id="CHEBI:64479"/>
        <dbReference type="ChEBI" id="CHEBI:78449"/>
        <dbReference type="EC" id="2.3.1.39"/>
    </reaction>
</comment>
<sequence>MKIAFLFPGQGAQKQNMGKSFYENDADSRAVFDSVKTVTGIDACDLIFKENDELNNTRYTQIAMVATGIAMLKAVEKTGLKADICAGLSLGEYEALYLSGAISAKDAIATVDKRGQYMSEIKGGVMSAVLSLDNDTIKSIVDGIDGCWVANYNCPGQTVISGTKEAVALAGEKLKEAGAKRVLPLKVSGAFHSGLMKEAGEKLAKVLDEITINDIQIPYVANVNAQIVTDKNDIKKNLIEQVSGSVHLEQSIRKMIEWGVDTFVEVGPGKTMAGFVKKIDSQVKMYNIEEYADVANVCSQILEAR</sequence>
<accession>A0A133ZP24</accession>
<feature type="active site" evidence="5">
    <location>
        <position position="89"/>
    </location>
</feature>
<dbReference type="InterPro" id="IPR016036">
    <property type="entry name" value="Malonyl_transacylase_ACP-bd"/>
</dbReference>
<dbReference type="RefSeq" id="WP_060931317.1">
    <property type="nucleotide sequence ID" value="NZ_KQ959831.1"/>
</dbReference>
<dbReference type="AlphaFoldDB" id="A0A133ZP24"/>
<dbReference type="InterPro" id="IPR050858">
    <property type="entry name" value="Mal-CoA-ACP_Trans/PKS_FabD"/>
</dbReference>
<dbReference type="InterPro" id="IPR014043">
    <property type="entry name" value="Acyl_transferase_dom"/>
</dbReference>
<dbReference type="SUPFAM" id="SSF52151">
    <property type="entry name" value="FabD/lysophospholipase-like"/>
    <property type="match status" value="1"/>
</dbReference>
<feature type="active site" evidence="5">
    <location>
        <position position="192"/>
    </location>
</feature>
<dbReference type="Gene3D" id="3.40.366.10">
    <property type="entry name" value="Malonyl-Coenzyme A Acyl Carrier Protein, domain 2"/>
    <property type="match status" value="1"/>
</dbReference>
<evidence type="ECO:0000313" key="7">
    <source>
        <dbReference type="EMBL" id="KXB57193.1"/>
    </source>
</evidence>
<evidence type="ECO:0000256" key="4">
    <source>
        <dbReference type="PIRNR" id="PIRNR000446"/>
    </source>
</evidence>
<dbReference type="Proteomes" id="UP000070394">
    <property type="component" value="Unassembled WGS sequence"/>
</dbReference>
<dbReference type="PANTHER" id="PTHR42681:SF1">
    <property type="entry name" value="MALONYL-COA-ACYL CARRIER PROTEIN TRANSACYLASE, MITOCHONDRIAL"/>
    <property type="match status" value="1"/>
</dbReference>
<dbReference type="FunFam" id="3.30.70.250:FF:000001">
    <property type="entry name" value="Malonyl CoA-acyl carrier protein transacylase"/>
    <property type="match status" value="1"/>
</dbReference>
<evidence type="ECO:0000313" key="8">
    <source>
        <dbReference type="Proteomes" id="UP000070394"/>
    </source>
</evidence>
<keyword evidence="8" id="KW-1185">Reference proteome</keyword>
<dbReference type="EMBL" id="LSDA01000095">
    <property type="protein sequence ID" value="KXB57193.1"/>
    <property type="molecule type" value="Genomic_DNA"/>
</dbReference>
<dbReference type="GO" id="GO:0004314">
    <property type="term" value="F:[acyl-carrier-protein] S-malonyltransferase activity"/>
    <property type="evidence" value="ECO:0007669"/>
    <property type="project" value="UniProtKB-EC"/>
</dbReference>
<name>A0A133ZP24_9FIRM</name>
<dbReference type="PATRIC" id="fig|467210.3.peg.1573"/>
<dbReference type="InterPro" id="IPR004410">
    <property type="entry name" value="Malonyl_CoA-ACP_transAc_FabD"/>
</dbReference>
<dbReference type="SMART" id="SM00827">
    <property type="entry name" value="PKS_AT"/>
    <property type="match status" value="1"/>
</dbReference>
<dbReference type="EC" id="2.3.1.39" evidence="4"/>
<evidence type="ECO:0000256" key="5">
    <source>
        <dbReference type="PIRSR" id="PIRSR000446-1"/>
    </source>
</evidence>
<dbReference type="OrthoDB" id="9805460at2"/>
<comment type="caution">
    <text evidence="7">The sequence shown here is derived from an EMBL/GenBank/DDBJ whole genome shotgun (WGS) entry which is preliminary data.</text>
</comment>
<dbReference type="NCBIfam" id="TIGR00128">
    <property type="entry name" value="fabD"/>
    <property type="match status" value="1"/>
</dbReference>
<evidence type="ECO:0000256" key="2">
    <source>
        <dbReference type="ARBA" id="ARBA00023315"/>
    </source>
</evidence>
<keyword evidence="1 4" id="KW-0808">Transferase</keyword>
<reference evidence="8" key="1">
    <citation type="submission" date="2016-01" db="EMBL/GenBank/DDBJ databases">
        <authorList>
            <person name="Mitreva M."/>
            <person name="Pepin K.H."/>
            <person name="Mihindukulasuriya K.A."/>
            <person name="Fulton R."/>
            <person name="Fronick C."/>
            <person name="O'Laughlin M."/>
            <person name="Miner T."/>
            <person name="Herter B."/>
            <person name="Rosa B.A."/>
            <person name="Cordes M."/>
            <person name="Tomlinson C."/>
            <person name="Wollam A."/>
            <person name="Palsikar V.B."/>
            <person name="Mardis E.R."/>
            <person name="Wilson R.K."/>
        </authorList>
    </citation>
    <scope>NUCLEOTIDE SEQUENCE [LARGE SCALE GENOMIC DNA]</scope>
    <source>
        <strain evidence="8">DNF00896</strain>
    </source>
</reference>
<dbReference type="GO" id="GO:0005829">
    <property type="term" value="C:cytosol"/>
    <property type="evidence" value="ECO:0007669"/>
    <property type="project" value="TreeGrafter"/>
</dbReference>
<gene>
    <name evidence="7" type="ORF">HMPREF1866_01588</name>
</gene>
<dbReference type="InterPro" id="IPR024925">
    <property type="entry name" value="Malonyl_CoA-ACP_transAc"/>
</dbReference>
<dbReference type="PIRSF" id="PIRSF000446">
    <property type="entry name" value="Mct"/>
    <property type="match status" value="1"/>
</dbReference>
<evidence type="ECO:0000256" key="1">
    <source>
        <dbReference type="ARBA" id="ARBA00022679"/>
    </source>
</evidence>
<feature type="domain" description="Malonyl-CoA:ACP transacylase (MAT)" evidence="6">
    <location>
        <begin position="6"/>
        <end position="302"/>
    </location>
</feature>
<dbReference type="Pfam" id="PF00698">
    <property type="entry name" value="Acyl_transf_1"/>
    <property type="match status" value="1"/>
</dbReference>
<dbReference type="PANTHER" id="PTHR42681">
    <property type="entry name" value="MALONYL-COA-ACYL CARRIER PROTEIN TRANSACYLASE, MITOCHONDRIAL"/>
    <property type="match status" value="1"/>
</dbReference>
<keyword evidence="2 4" id="KW-0012">Acyltransferase</keyword>
<dbReference type="InterPro" id="IPR016035">
    <property type="entry name" value="Acyl_Trfase/lysoPLipase"/>
</dbReference>
<evidence type="ECO:0000256" key="3">
    <source>
        <dbReference type="ARBA" id="ARBA00048462"/>
    </source>
</evidence>
<dbReference type="SUPFAM" id="SSF55048">
    <property type="entry name" value="Probable ACP-binding domain of malonyl-CoA ACP transacylase"/>
    <property type="match status" value="1"/>
</dbReference>
<comment type="similarity">
    <text evidence="4">Belongs to the fabD family.</text>
</comment>
<dbReference type="STRING" id="467210.HMPREF1866_01588"/>
<dbReference type="Gene3D" id="3.30.70.250">
    <property type="entry name" value="Malonyl-CoA ACP transacylase, ACP-binding"/>
    <property type="match status" value="1"/>
</dbReference>
<dbReference type="GO" id="GO:0006633">
    <property type="term" value="P:fatty acid biosynthetic process"/>
    <property type="evidence" value="ECO:0007669"/>
    <property type="project" value="TreeGrafter"/>
</dbReference>
<proteinExistence type="inferred from homology"/>
<protein>
    <recommendedName>
        <fullName evidence="4">Malonyl CoA-acyl carrier protein transacylase</fullName>
        <ecNumber evidence="4">2.3.1.39</ecNumber>
    </recommendedName>
</protein>
<evidence type="ECO:0000259" key="6">
    <source>
        <dbReference type="SMART" id="SM00827"/>
    </source>
</evidence>
<dbReference type="InterPro" id="IPR001227">
    <property type="entry name" value="Ac_transferase_dom_sf"/>
</dbReference>
<organism evidence="7 8">
    <name type="scientific">Lachnoanaerobaculum saburreum</name>
    <dbReference type="NCBI Taxonomy" id="467210"/>
    <lineage>
        <taxon>Bacteria</taxon>
        <taxon>Bacillati</taxon>
        <taxon>Bacillota</taxon>
        <taxon>Clostridia</taxon>
        <taxon>Lachnospirales</taxon>
        <taxon>Lachnospiraceae</taxon>
        <taxon>Lachnoanaerobaculum</taxon>
    </lineage>
</organism>